<evidence type="ECO:0000256" key="3">
    <source>
        <dbReference type="ARBA" id="ARBA00022692"/>
    </source>
</evidence>
<evidence type="ECO:0000313" key="10">
    <source>
        <dbReference type="EMBL" id="KAL3809392.1"/>
    </source>
</evidence>
<feature type="region of interest" description="Disordered" evidence="8">
    <location>
        <begin position="60"/>
        <end position="88"/>
    </location>
</feature>
<feature type="transmembrane region" description="Helical" evidence="9">
    <location>
        <begin position="357"/>
        <end position="375"/>
    </location>
</feature>
<evidence type="ECO:0000256" key="5">
    <source>
        <dbReference type="ARBA" id="ARBA00022824"/>
    </source>
</evidence>
<feature type="transmembrane region" description="Helical" evidence="9">
    <location>
        <begin position="288"/>
        <end position="307"/>
    </location>
</feature>
<dbReference type="SMART" id="SM00730">
    <property type="entry name" value="PSN"/>
    <property type="match status" value="1"/>
</dbReference>
<evidence type="ECO:0000256" key="2">
    <source>
        <dbReference type="ARBA" id="ARBA00006859"/>
    </source>
</evidence>
<feature type="transmembrane region" description="Helical" evidence="9">
    <location>
        <begin position="179"/>
        <end position="205"/>
    </location>
</feature>
<comment type="caution">
    <text evidence="10">The sequence shown here is derived from an EMBL/GenBank/DDBJ whole genome shotgun (WGS) entry which is preliminary data.</text>
</comment>
<evidence type="ECO:0000256" key="7">
    <source>
        <dbReference type="ARBA" id="ARBA00023136"/>
    </source>
</evidence>
<feature type="compositionally biased region" description="Acidic residues" evidence="8">
    <location>
        <begin position="69"/>
        <end position="85"/>
    </location>
</feature>
<evidence type="ECO:0000256" key="8">
    <source>
        <dbReference type="SAM" id="MobiDB-lite"/>
    </source>
</evidence>
<feature type="compositionally biased region" description="Acidic residues" evidence="8">
    <location>
        <begin position="387"/>
        <end position="403"/>
    </location>
</feature>
<dbReference type="GO" id="GO:0016787">
    <property type="term" value="F:hydrolase activity"/>
    <property type="evidence" value="ECO:0007669"/>
    <property type="project" value="UniProtKB-KW"/>
</dbReference>
<keyword evidence="6 9" id="KW-1133">Transmembrane helix</keyword>
<dbReference type="PANTHER" id="PTHR12174:SF23">
    <property type="entry name" value="MINOR HISTOCOMPATIBILITY ANTIGEN H13"/>
    <property type="match status" value="1"/>
</dbReference>
<feature type="region of interest" description="Disordered" evidence="8">
    <location>
        <begin position="387"/>
        <end position="410"/>
    </location>
</feature>
<evidence type="ECO:0000256" key="9">
    <source>
        <dbReference type="SAM" id="Phobius"/>
    </source>
</evidence>
<protein>
    <submittedName>
        <fullName evidence="10">Uncharacterized protein</fullName>
    </submittedName>
</protein>
<dbReference type="InterPro" id="IPR007369">
    <property type="entry name" value="Peptidase_A22B_SPP"/>
</dbReference>
<evidence type="ECO:0000313" key="11">
    <source>
        <dbReference type="Proteomes" id="UP001530377"/>
    </source>
</evidence>
<feature type="transmembrane region" description="Helical" evidence="9">
    <location>
        <begin position="328"/>
        <end position="351"/>
    </location>
</feature>
<feature type="transmembrane region" description="Helical" evidence="9">
    <location>
        <begin position="234"/>
        <end position="252"/>
    </location>
</feature>
<dbReference type="Pfam" id="PF04258">
    <property type="entry name" value="Peptidase_A22B"/>
    <property type="match status" value="1"/>
</dbReference>
<dbReference type="InterPro" id="IPR006639">
    <property type="entry name" value="Preselin/SPP"/>
</dbReference>
<name>A0ABD3RAI5_9STRA</name>
<dbReference type="GO" id="GO:0005789">
    <property type="term" value="C:endoplasmic reticulum membrane"/>
    <property type="evidence" value="ECO:0007669"/>
    <property type="project" value="UniProtKB-SubCell"/>
</dbReference>
<keyword evidence="7 9" id="KW-0472">Membrane</keyword>
<evidence type="ECO:0000256" key="4">
    <source>
        <dbReference type="ARBA" id="ARBA00022801"/>
    </source>
</evidence>
<dbReference type="Proteomes" id="UP001530377">
    <property type="component" value="Unassembled WGS sequence"/>
</dbReference>
<dbReference type="AlphaFoldDB" id="A0ABD3RAI5"/>
<keyword evidence="5" id="KW-0256">Endoplasmic reticulum</keyword>
<dbReference type="EMBL" id="JALLPB020000412">
    <property type="protein sequence ID" value="KAL3809392.1"/>
    <property type="molecule type" value="Genomic_DNA"/>
</dbReference>
<dbReference type="PANTHER" id="PTHR12174">
    <property type="entry name" value="SIGNAL PEPTIDE PEPTIDASE"/>
    <property type="match status" value="1"/>
</dbReference>
<gene>
    <name evidence="10" type="ORF">ACHAXA_007871</name>
</gene>
<evidence type="ECO:0000256" key="1">
    <source>
        <dbReference type="ARBA" id="ARBA00004477"/>
    </source>
</evidence>
<keyword evidence="4" id="KW-0378">Hydrolase</keyword>
<organism evidence="10 11">
    <name type="scientific">Cyclostephanos tholiformis</name>
    <dbReference type="NCBI Taxonomy" id="382380"/>
    <lineage>
        <taxon>Eukaryota</taxon>
        <taxon>Sar</taxon>
        <taxon>Stramenopiles</taxon>
        <taxon>Ochrophyta</taxon>
        <taxon>Bacillariophyta</taxon>
        <taxon>Coscinodiscophyceae</taxon>
        <taxon>Thalassiosirophycidae</taxon>
        <taxon>Stephanodiscales</taxon>
        <taxon>Stephanodiscaceae</taxon>
        <taxon>Cyclostephanos</taxon>
    </lineage>
</organism>
<feature type="transmembrane region" description="Helical" evidence="9">
    <location>
        <begin position="34"/>
        <end position="53"/>
    </location>
</feature>
<comment type="subcellular location">
    <subcellularLocation>
        <location evidence="1">Endoplasmic reticulum membrane</location>
        <topology evidence="1">Multi-pass membrane protein</topology>
    </subcellularLocation>
</comment>
<comment type="similarity">
    <text evidence="2">Belongs to the peptidase A22B family.</text>
</comment>
<accession>A0ABD3RAI5</accession>
<sequence length="410" mass="45897">MASSSKNPLLLLSYASIVALWVGSQTVDINYVANIMILVTSILYAACHLSLTLREEQALARGEVPPKEDGDDDGGDDDDEEEEEERPQYDTLRAVDAMQFPLLGSASLFGLYLAFKYFDKDTVNLIISVYFCLVGLAALTSTFGPVLECLDFKFLRVEYTRSVSVRHPLPKFIGGESPWVWKLNCIVADILAFIGSSFFVCRYFITRHWTMNNVMGICFCLQGIERFSLGTYRIAAILLVGLFFYDIFWVFGTDVMVTVAKSLDGPIKILFPRSLVEDPVSGRLDMSLLGLGDIVLPGFFLALLLRFDAHVAKLPVFPTNIHASFPKPYFHSGLLGYVIGLSTTLYVMIVFEAAQPALLYLVPACLGSSLLCAFVRGELKELFDYSEEEEEVNEEKEEEEVEENEMKKTK</sequence>
<keyword evidence="3 9" id="KW-0812">Transmembrane</keyword>
<proteinExistence type="inferred from homology"/>
<keyword evidence="11" id="KW-1185">Reference proteome</keyword>
<evidence type="ECO:0000256" key="6">
    <source>
        <dbReference type="ARBA" id="ARBA00022989"/>
    </source>
</evidence>
<reference evidence="10 11" key="1">
    <citation type="submission" date="2024-10" db="EMBL/GenBank/DDBJ databases">
        <title>Updated reference genomes for cyclostephanoid diatoms.</title>
        <authorList>
            <person name="Roberts W.R."/>
            <person name="Alverson A.J."/>
        </authorList>
    </citation>
    <scope>NUCLEOTIDE SEQUENCE [LARGE SCALE GENOMIC DNA]</scope>
    <source>
        <strain evidence="10 11">AJA228-03</strain>
    </source>
</reference>
<feature type="transmembrane region" description="Helical" evidence="9">
    <location>
        <begin position="125"/>
        <end position="147"/>
    </location>
</feature>